<feature type="transmembrane region" description="Helical" evidence="9">
    <location>
        <begin position="263"/>
        <end position="287"/>
    </location>
</feature>
<dbReference type="FunFam" id="1.10.357.140:FF:000001">
    <property type="entry name" value="Protoheme IX farnesyltransferase"/>
    <property type="match status" value="1"/>
</dbReference>
<evidence type="ECO:0000256" key="7">
    <source>
        <dbReference type="ARBA" id="ARBA00023136"/>
    </source>
</evidence>
<feature type="transmembrane region" description="Helical" evidence="9">
    <location>
        <begin position="208"/>
        <end position="226"/>
    </location>
</feature>
<evidence type="ECO:0000256" key="9">
    <source>
        <dbReference type="HAMAP-Rule" id="MF_00154"/>
    </source>
</evidence>
<dbReference type="InterPro" id="IPR006369">
    <property type="entry name" value="Protohaem_IX_farnesylTrfase"/>
</dbReference>
<feature type="transmembrane region" description="Helical" evidence="9">
    <location>
        <begin position="79"/>
        <end position="101"/>
    </location>
</feature>
<feature type="transmembrane region" description="Helical" evidence="9">
    <location>
        <begin position="35"/>
        <end position="58"/>
    </location>
</feature>
<dbReference type="InterPro" id="IPR000537">
    <property type="entry name" value="UbiA_prenyltransferase"/>
</dbReference>
<keyword evidence="6 9" id="KW-0350">Heme biosynthesis</keyword>
<dbReference type="NCBIfam" id="TIGR01473">
    <property type="entry name" value="cyoE_ctaB"/>
    <property type="match status" value="1"/>
</dbReference>
<feature type="transmembrane region" description="Helical" evidence="9">
    <location>
        <begin position="159"/>
        <end position="182"/>
    </location>
</feature>
<dbReference type="HAMAP" id="MF_00154">
    <property type="entry name" value="CyoE_CtaB"/>
    <property type="match status" value="1"/>
</dbReference>
<proteinExistence type="inferred from homology"/>
<dbReference type="EC" id="2.5.1.141" evidence="9"/>
<comment type="subcellular location">
    <subcellularLocation>
        <location evidence="1 9">Cell membrane</location>
        <topology evidence="1 9">Multi-pass membrane protein</topology>
    </subcellularLocation>
</comment>
<dbReference type="EMBL" id="LR217715">
    <property type="protein sequence ID" value="VFP83310.1"/>
    <property type="molecule type" value="Genomic_DNA"/>
</dbReference>
<gene>
    <name evidence="9 10" type="primary">cyoE</name>
    <name evidence="10" type="ORF">ERCIKOCA2762_557</name>
</gene>
<comment type="miscellaneous">
    <text evidence="9">Carbon 2 of the heme B porphyrin ring is defined according to the Fischer nomenclature.</text>
</comment>
<protein>
    <recommendedName>
        <fullName evidence="9">Protoheme IX farnesyltransferase</fullName>
        <ecNumber evidence="9">2.5.1.141</ecNumber>
    </recommendedName>
    <alternativeName>
        <fullName evidence="9">Heme B farnesyltransferase</fullName>
    </alternativeName>
    <alternativeName>
        <fullName evidence="9">Heme O synthase</fullName>
    </alternativeName>
</protein>
<keyword evidence="4 9" id="KW-0812">Transmembrane</keyword>
<dbReference type="GO" id="GO:0048034">
    <property type="term" value="P:heme O biosynthetic process"/>
    <property type="evidence" value="ECO:0007669"/>
    <property type="project" value="UniProtKB-UniRule"/>
</dbReference>
<keyword evidence="2 9" id="KW-1003">Cell membrane</keyword>
<dbReference type="NCBIfam" id="NF003348">
    <property type="entry name" value="PRK04375.1-1"/>
    <property type="match status" value="1"/>
</dbReference>
<organism evidence="10 11">
    <name type="scientific">Candidatus Erwinia haradaeae</name>
    <dbReference type="NCBI Taxonomy" id="1922217"/>
    <lineage>
        <taxon>Bacteria</taxon>
        <taxon>Pseudomonadati</taxon>
        <taxon>Pseudomonadota</taxon>
        <taxon>Gammaproteobacteria</taxon>
        <taxon>Enterobacterales</taxon>
        <taxon>Erwiniaceae</taxon>
        <taxon>Erwinia</taxon>
    </lineage>
</organism>
<name>A0A451DAE7_9GAMM</name>
<feature type="transmembrane region" description="Helical" evidence="9">
    <location>
        <begin position="133"/>
        <end position="153"/>
    </location>
</feature>
<comment type="catalytic activity">
    <reaction evidence="8 9">
        <text>heme b + (2E,6E)-farnesyl diphosphate + H2O = Fe(II)-heme o + diphosphate</text>
        <dbReference type="Rhea" id="RHEA:28070"/>
        <dbReference type="ChEBI" id="CHEBI:15377"/>
        <dbReference type="ChEBI" id="CHEBI:33019"/>
        <dbReference type="ChEBI" id="CHEBI:60344"/>
        <dbReference type="ChEBI" id="CHEBI:60530"/>
        <dbReference type="ChEBI" id="CHEBI:175763"/>
        <dbReference type="EC" id="2.5.1.141"/>
    </reaction>
</comment>
<dbReference type="OrthoDB" id="9814417at2"/>
<keyword evidence="3 9" id="KW-0808">Transferase</keyword>
<sequence length="293" mass="32363">MIKRYIQITKPGIICGNVISVIGGFLLASQGDIQYLLLLSTIIGVAFIIASSCVYNNYIDRDIDQKTERTKNRVLVRGLISAQHSLFYAAILGFTGAAILYFSVNLLAMSLAVLGFCIYVGLYSLYMKRNSIYGTLVGSLSGAMPPSIGYVAVSGHLEPIVFILLLIFSLWQIPHSYAIAIFRFKDYQKANIPVLPVVLGILKTKNHIIGYMIAFIFATLLLTLLGYAGYKYLVIVSAVNMWWLSIALSGYNTQNNEVWARKLFFVSIVVITTISVMISIDGVPIPIPTCYLS</sequence>
<comment type="pathway">
    <text evidence="9">Porphyrin-containing compound metabolism; heme O biosynthesis; heme O from protoheme: step 1/1.</text>
</comment>
<evidence type="ECO:0000313" key="10">
    <source>
        <dbReference type="EMBL" id="VFP83310.1"/>
    </source>
</evidence>
<evidence type="ECO:0000256" key="2">
    <source>
        <dbReference type="ARBA" id="ARBA00022475"/>
    </source>
</evidence>
<dbReference type="PANTHER" id="PTHR43448:SF2">
    <property type="entry name" value="PROTOHEME IX FARNESYLTRANSFERASE, MITOCHONDRIAL"/>
    <property type="match status" value="1"/>
</dbReference>
<reference evidence="10 11" key="1">
    <citation type="submission" date="2019-02" db="EMBL/GenBank/DDBJ databases">
        <authorList>
            <person name="Manzano-Marin A."/>
            <person name="Manzano-Marin A."/>
        </authorList>
    </citation>
    <scope>NUCLEOTIDE SEQUENCE [LARGE SCALE GENOMIC DNA]</scope>
    <source>
        <strain evidence="10 11">ErCikochiana</strain>
    </source>
</reference>
<dbReference type="Proteomes" id="UP000294368">
    <property type="component" value="Chromosome"/>
</dbReference>
<dbReference type="InterPro" id="IPR044878">
    <property type="entry name" value="UbiA_sf"/>
</dbReference>
<dbReference type="PANTHER" id="PTHR43448">
    <property type="entry name" value="PROTOHEME IX FARNESYLTRANSFERASE, MITOCHONDRIAL"/>
    <property type="match status" value="1"/>
</dbReference>
<feature type="transmembrane region" description="Helical" evidence="9">
    <location>
        <begin position="232"/>
        <end position="251"/>
    </location>
</feature>
<dbReference type="GO" id="GO:0008495">
    <property type="term" value="F:protoheme IX farnesyltransferase activity"/>
    <property type="evidence" value="ECO:0007669"/>
    <property type="project" value="UniProtKB-UniRule"/>
</dbReference>
<accession>A0A451DAE7</accession>
<dbReference type="RefSeq" id="WP_157988807.1">
    <property type="nucleotide sequence ID" value="NZ_LR217715.1"/>
</dbReference>
<comment type="function">
    <text evidence="9">Converts heme B (protoheme IX) to heme O by substitution of the vinyl group on carbon 2 of heme B porphyrin ring with a hydroxyethyl farnesyl side group.</text>
</comment>
<dbReference type="AlphaFoldDB" id="A0A451DAE7"/>
<dbReference type="Pfam" id="PF01040">
    <property type="entry name" value="UbiA"/>
    <property type="match status" value="1"/>
</dbReference>
<evidence type="ECO:0000256" key="6">
    <source>
        <dbReference type="ARBA" id="ARBA00023133"/>
    </source>
</evidence>
<keyword evidence="5 9" id="KW-1133">Transmembrane helix</keyword>
<comment type="similarity">
    <text evidence="9">Belongs to the UbiA prenyltransferase family. Protoheme IX farnesyltransferase subfamily.</text>
</comment>
<evidence type="ECO:0000256" key="4">
    <source>
        <dbReference type="ARBA" id="ARBA00022692"/>
    </source>
</evidence>
<evidence type="ECO:0000256" key="8">
    <source>
        <dbReference type="ARBA" id="ARBA00047690"/>
    </source>
</evidence>
<keyword evidence="7 9" id="KW-0472">Membrane</keyword>
<dbReference type="CDD" id="cd13957">
    <property type="entry name" value="PT_UbiA_Cox10"/>
    <property type="match status" value="1"/>
</dbReference>
<evidence type="ECO:0000256" key="5">
    <source>
        <dbReference type="ARBA" id="ARBA00022989"/>
    </source>
</evidence>
<feature type="transmembrane region" description="Helical" evidence="9">
    <location>
        <begin position="107"/>
        <end position="126"/>
    </location>
</feature>
<evidence type="ECO:0000256" key="1">
    <source>
        <dbReference type="ARBA" id="ARBA00004651"/>
    </source>
</evidence>
<evidence type="ECO:0000256" key="3">
    <source>
        <dbReference type="ARBA" id="ARBA00022679"/>
    </source>
</evidence>
<dbReference type="GO" id="GO:0005886">
    <property type="term" value="C:plasma membrane"/>
    <property type="evidence" value="ECO:0007669"/>
    <property type="project" value="UniProtKB-SubCell"/>
</dbReference>
<feature type="transmembrane region" description="Helical" evidence="9">
    <location>
        <begin position="12"/>
        <end position="29"/>
    </location>
</feature>
<dbReference type="UniPathway" id="UPA00834">
    <property type="reaction ID" value="UER00712"/>
</dbReference>
<evidence type="ECO:0000313" key="11">
    <source>
        <dbReference type="Proteomes" id="UP000294368"/>
    </source>
</evidence>
<dbReference type="Gene3D" id="1.10.357.140">
    <property type="entry name" value="UbiA prenyltransferase"/>
    <property type="match status" value="1"/>
</dbReference>